<protein>
    <submittedName>
        <fullName evidence="1">Unannotated protein</fullName>
    </submittedName>
</protein>
<gene>
    <name evidence="1" type="ORF">UFOPK4175_00388</name>
</gene>
<organism evidence="1">
    <name type="scientific">freshwater metagenome</name>
    <dbReference type="NCBI Taxonomy" id="449393"/>
    <lineage>
        <taxon>unclassified sequences</taxon>
        <taxon>metagenomes</taxon>
        <taxon>ecological metagenomes</taxon>
    </lineage>
</organism>
<name>A0A6J7RTE8_9ZZZZ</name>
<dbReference type="EMBL" id="CAFBPX010000047">
    <property type="protein sequence ID" value="CAB5031638.1"/>
    <property type="molecule type" value="Genomic_DNA"/>
</dbReference>
<dbReference type="AlphaFoldDB" id="A0A6J7RTE8"/>
<proteinExistence type="predicted"/>
<evidence type="ECO:0000313" key="1">
    <source>
        <dbReference type="EMBL" id="CAB5031638.1"/>
    </source>
</evidence>
<accession>A0A6J7RTE8</accession>
<reference evidence="1" key="1">
    <citation type="submission" date="2020-05" db="EMBL/GenBank/DDBJ databases">
        <authorList>
            <person name="Chiriac C."/>
            <person name="Salcher M."/>
            <person name="Ghai R."/>
            <person name="Kavagutti S V."/>
        </authorList>
    </citation>
    <scope>NUCLEOTIDE SEQUENCE</scope>
</reference>
<sequence>MPLPLCFIEPQDAIRVIAESVGRDARRQLLGELVRAWVDDIPETDLEAHYVKAVTDLDEHDLSMLAAWHASMEVGQPVANRDFLLGVFGALGEHRREALKIAAGFRGEEAFEAGVSEEQALETVLPALSRERCAELAEECLELYLWDRMGSDN</sequence>